<gene>
    <name evidence="2" type="ORF">EV186_1031004</name>
</gene>
<organism evidence="2 3">
    <name type="scientific">Labedaea rhizosphaerae</name>
    <dbReference type="NCBI Taxonomy" id="598644"/>
    <lineage>
        <taxon>Bacteria</taxon>
        <taxon>Bacillati</taxon>
        <taxon>Actinomycetota</taxon>
        <taxon>Actinomycetes</taxon>
        <taxon>Pseudonocardiales</taxon>
        <taxon>Pseudonocardiaceae</taxon>
        <taxon>Labedaea</taxon>
    </lineage>
</organism>
<reference evidence="2 3" key="1">
    <citation type="submission" date="2019-03" db="EMBL/GenBank/DDBJ databases">
        <title>Genomic Encyclopedia of Type Strains, Phase IV (KMG-IV): sequencing the most valuable type-strain genomes for metagenomic binning, comparative biology and taxonomic classification.</title>
        <authorList>
            <person name="Goeker M."/>
        </authorList>
    </citation>
    <scope>NUCLEOTIDE SEQUENCE [LARGE SCALE GENOMIC DNA]</scope>
    <source>
        <strain evidence="2 3">DSM 45361</strain>
    </source>
</reference>
<keyword evidence="1" id="KW-0472">Membrane</keyword>
<name>A0A4R6SE90_LABRH</name>
<comment type="caution">
    <text evidence="2">The sequence shown here is derived from an EMBL/GenBank/DDBJ whole genome shotgun (WGS) entry which is preliminary data.</text>
</comment>
<protein>
    <submittedName>
        <fullName evidence="2">Uncharacterized protein</fullName>
    </submittedName>
</protein>
<keyword evidence="3" id="KW-1185">Reference proteome</keyword>
<sequence>MTVVDTGGVLPVLATSLITATLVTALWSLVLLLLSRPIGKRYLLGALGLIEVALLVQAVLGIVRLPGHHIEAATFVGYLLASLVILPLAGWWSLQERTRWGVGVLLVGSLAVTVMIVRMNQLWSGSA</sequence>
<evidence type="ECO:0000256" key="1">
    <source>
        <dbReference type="SAM" id="Phobius"/>
    </source>
</evidence>
<feature type="transmembrane region" description="Helical" evidence="1">
    <location>
        <begin position="12"/>
        <end position="35"/>
    </location>
</feature>
<proteinExistence type="predicted"/>
<keyword evidence="1" id="KW-0812">Transmembrane</keyword>
<dbReference type="RefSeq" id="WP_243754178.1">
    <property type="nucleotide sequence ID" value="NZ_SNXZ01000003.1"/>
</dbReference>
<dbReference type="AlphaFoldDB" id="A0A4R6SE90"/>
<feature type="transmembrane region" description="Helical" evidence="1">
    <location>
        <begin position="101"/>
        <end position="119"/>
    </location>
</feature>
<evidence type="ECO:0000313" key="2">
    <source>
        <dbReference type="EMBL" id="TDP98024.1"/>
    </source>
</evidence>
<evidence type="ECO:0000313" key="3">
    <source>
        <dbReference type="Proteomes" id="UP000295444"/>
    </source>
</evidence>
<feature type="transmembrane region" description="Helical" evidence="1">
    <location>
        <begin position="42"/>
        <end position="63"/>
    </location>
</feature>
<keyword evidence="1" id="KW-1133">Transmembrane helix</keyword>
<feature type="transmembrane region" description="Helical" evidence="1">
    <location>
        <begin position="75"/>
        <end position="94"/>
    </location>
</feature>
<dbReference type="Proteomes" id="UP000295444">
    <property type="component" value="Unassembled WGS sequence"/>
</dbReference>
<accession>A0A4R6SE90</accession>
<dbReference type="EMBL" id="SNXZ01000003">
    <property type="protein sequence ID" value="TDP98024.1"/>
    <property type="molecule type" value="Genomic_DNA"/>
</dbReference>